<dbReference type="SUPFAM" id="SSF55144">
    <property type="entry name" value="LigT-like"/>
    <property type="match status" value="1"/>
</dbReference>
<keyword evidence="2" id="KW-0808">Transferase</keyword>
<dbReference type="GO" id="GO:0016301">
    <property type="term" value="F:kinase activity"/>
    <property type="evidence" value="ECO:0007669"/>
    <property type="project" value="UniProtKB-KW"/>
</dbReference>
<dbReference type="GO" id="GO:0005634">
    <property type="term" value="C:nucleus"/>
    <property type="evidence" value="ECO:0007669"/>
    <property type="project" value="TreeGrafter"/>
</dbReference>
<evidence type="ECO:0000313" key="2">
    <source>
        <dbReference type="EMBL" id="KAK0498151.1"/>
    </source>
</evidence>
<gene>
    <name evidence="2" type="ORF">EDD18DRAFT_1350774</name>
</gene>
<comment type="caution">
    <text evidence="2">The sequence shown here is derived from an EMBL/GenBank/DDBJ whole genome shotgun (WGS) entry which is preliminary data.</text>
</comment>
<proteinExistence type="predicted"/>
<feature type="domain" description="A-kinase anchor protein 7-like phosphoesterase" evidence="1">
    <location>
        <begin position="4"/>
        <end position="215"/>
    </location>
</feature>
<dbReference type="GO" id="GO:0006355">
    <property type="term" value="P:regulation of DNA-templated transcription"/>
    <property type="evidence" value="ECO:0007669"/>
    <property type="project" value="TreeGrafter"/>
</dbReference>
<dbReference type="EMBL" id="JAUEPU010000011">
    <property type="protein sequence ID" value="KAK0498151.1"/>
    <property type="molecule type" value="Genomic_DNA"/>
</dbReference>
<reference evidence="2" key="1">
    <citation type="submission" date="2023-06" db="EMBL/GenBank/DDBJ databases">
        <authorList>
            <consortium name="Lawrence Berkeley National Laboratory"/>
            <person name="Ahrendt S."/>
            <person name="Sahu N."/>
            <person name="Indic B."/>
            <person name="Wong-Bajracharya J."/>
            <person name="Merenyi Z."/>
            <person name="Ke H.-M."/>
            <person name="Monk M."/>
            <person name="Kocsube S."/>
            <person name="Drula E."/>
            <person name="Lipzen A."/>
            <person name="Balint B."/>
            <person name="Henrissat B."/>
            <person name="Andreopoulos B."/>
            <person name="Martin F.M."/>
            <person name="Harder C.B."/>
            <person name="Rigling D."/>
            <person name="Ford K.L."/>
            <person name="Foster G.D."/>
            <person name="Pangilinan J."/>
            <person name="Papanicolaou A."/>
            <person name="Barry K."/>
            <person name="LaButti K."/>
            <person name="Viragh M."/>
            <person name="Koriabine M."/>
            <person name="Yan M."/>
            <person name="Riley R."/>
            <person name="Champramary S."/>
            <person name="Plett K.L."/>
            <person name="Tsai I.J."/>
            <person name="Slot J."/>
            <person name="Sipos G."/>
            <person name="Plett J."/>
            <person name="Nagy L.G."/>
            <person name="Grigoriev I.V."/>
        </authorList>
    </citation>
    <scope>NUCLEOTIDE SEQUENCE</scope>
    <source>
        <strain evidence="2">HWK02</strain>
    </source>
</reference>
<keyword evidence="3" id="KW-1185">Reference proteome</keyword>
<dbReference type="AlphaFoldDB" id="A0AA39Q8Z5"/>
<dbReference type="GO" id="GO:0006307">
    <property type="term" value="P:DNA alkylation repair"/>
    <property type="evidence" value="ECO:0007669"/>
    <property type="project" value="InterPro"/>
</dbReference>
<dbReference type="Proteomes" id="UP001175228">
    <property type="component" value="Unassembled WGS sequence"/>
</dbReference>
<accession>A0AA39Q8Z5</accession>
<dbReference type="InterPro" id="IPR019510">
    <property type="entry name" value="AKAP7-like_phosphoesterase"/>
</dbReference>
<dbReference type="InterPro" id="IPR009210">
    <property type="entry name" value="ASCC1"/>
</dbReference>
<evidence type="ECO:0000313" key="3">
    <source>
        <dbReference type="Proteomes" id="UP001175228"/>
    </source>
</evidence>
<dbReference type="PANTHER" id="PTHR13360:SF1">
    <property type="entry name" value="ACTIVATING SIGNAL COINTEGRATOR 1 COMPLEX SUBUNIT 1"/>
    <property type="match status" value="1"/>
</dbReference>
<protein>
    <submittedName>
        <fullName evidence="2">Kinase A anchor protein</fullName>
    </submittedName>
</protein>
<dbReference type="Pfam" id="PF10469">
    <property type="entry name" value="AKAP7_NLS"/>
    <property type="match status" value="1"/>
</dbReference>
<name>A0AA39Q8Z5_9AGAR</name>
<keyword evidence="2" id="KW-0418">Kinase</keyword>
<sequence length="217" mass="23998">MARPTHFLSIPLGQTHPTLRARVADLHGILNLSAPDSTVLINPQRVHLTLGVMNLTPESLPTALALLRRLPTLLRLTAAPPTVTLDTLDVLKRESRRRAHVLWVGPSRSEPLFTQINQIFRDAGFITDTRPLKLHMTLMNSTYRRPRANRPQPFDYDATLRQAGVLGCFGVQESAYADLPMAVALGSYEAPRVHLCQMGSWDTDGAYISCGSAPLSR</sequence>
<organism evidence="2 3">
    <name type="scientific">Armillaria luteobubalina</name>
    <dbReference type="NCBI Taxonomy" id="153913"/>
    <lineage>
        <taxon>Eukaryota</taxon>
        <taxon>Fungi</taxon>
        <taxon>Dikarya</taxon>
        <taxon>Basidiomycota</taxon>
        <taxon>Agaricomycotina</taxon>
        <taxon>Agaricomycetes</taxon>
        <taxon>Agaricomycetidae</taxon>
        <taxon>Agaricales</taxon>
        <taxon>Marasmiineae</taxon>
        <taxon>Physalacriaceae</taxon>
        <taxon>Armillaria</taxon>
    </lineage>
</organism>
<dbReference type="InterPro" id="IPR009097">
    <property type="entry name" value="Cyclic_Pdiesterase"/>
</dbReference>
<evidence type="ECO:0000259" key="1">
    <source>
        <dbReference type="Pfam" id="PF10469"/>
    </source>
</evidence>
<dbReference type="PANTHER" id="PTHR13360">
    <property type="entry name" value="ACTIVATING SIGNAL COINTEGRATOR 1 COMPLEX SUBUNIT 1"/>
    <property type="match status" value="1"/>
</dbReference>
<dbReference type="Gene3D" id="3.90.1140.10">
    <property type="entry name" value="Cyclic phosphodiesterase"/>
    <property type="match status" value="1"/>
</dbReference>